<accession>A0A7W8DTG9</accession>
<dbReference type="AlphaFoldDB" id="A0A7W8DTG9"/>
<dbReference type="Proteomes" id="UP000535406">
    <property type="component" value="Unassembled WGS sequence"/>
</dbReference>
<sequence>MSKRRLALALQALEVSAGTFCTTLAAACQAPARPHFIPDLNILRRPDTRRSQAIRPLGVRPLSVSPKVQQGEFDLAGRTGQPLHLSPAQQRSPIAAIMERLIGVMQVLPYSTRH</sequence>
<keyword evidence="2" id="KW-1185">Reference proteome</keyword>
<reference evidence="1 2" key="1">
    <citation type="submission" date="2020-08" db="EMBL/GenBank/DDBJ databases">
        <title>Genomic Encyclopedia of Type Strains, Phase IV (KMG-IV): sequencing the most valuable type-strain genomes for metagenomic binning, comparative biology and taxonomic classification.</title>
        <authorList>
            <person name="Goeker M."/>
        </authorList>
    </citation>
    <scope>NUCLEOTIDE SEQUENCE [LARGE SCALE GENOMIC DNA]</scope>
    <source>
        <strain evidence="1 2">DSM 21319</strain>
    </source>
</reference>
<evidence type="ECO:0000313" key="2">
    <source>
        <dbReference type="Proteomes" id="UP000535406"/>
    </source>
</evidence>
<organism evidence="1 2">
    <name type="scientific">Shinella fusca</name>
    <dbReference type="NCBI Taxonomy" id="544480"/>
    <lineage>
        <taxon>Bacteria</taxon>
        <taxon>Pseudomonadati</taxon>
        <taxon>Pseudomonadota</taxon>
        <taxon>Alphaproteobacteria</taxon>
        <taxon>Hyphomicrobiales</taxon>
        <taxon>Rhizobiaceae</taxon>
        <taxon>Shinella</taxon>
    </lineage>
</organism>
<name>A0A7W8DTG9_9HYPH</name>
<proteinExistence type="predicted"/>
<comment type="caution">
    <text evidence="1">The sequence shown here is derived from an EMBL/GenBank/DDBJ whole genome shotgun (WGS) entry which is preliminary data.</text>
</comment>
<dbReference type="PROSITE" id="PS51257">
    <property type="entry name" value="PROKAR_LIPOPROTEIN"/>
    <property type="match status" value="1"/>
</dbReference>
<protein>
    <submittedName>
        <fullName evidence="1">Uncharacterized protein</fullName>
    </submittedName>
</protein>
<evidence type="ECO:0000313" key="1">
    <source>
        <dbReference type="EMBL" id="MBB5041507.1"/>
    </source>
</evidence>
<gene>
    <name evidence="1" type="ORF">HNQ66_000890</name>
</gene>
<dbReference type="EMBL" id="JACHIK010000002">
    <property type="protein sequence ID" value="MBB5041507.1"/>
    <property type="molecule type" value="Genomic_DNA"/>
</dbReference>